<dbReference type="GeneID" id="2844201"/>
<dbReference type="EMBL" id="AE017261">
    <property type="protein sequence ID" value="AAT42876.1"/>
    <property type="molecule type" value="Genomic_DNA"/>
</dbReference>
<evidence type="ECO:0000313" key="3">
    <source>
        <dbReference type="Proteomes" id="UP000000438"/>
    </source>
</evidence>
<organism evidence="2 3">
    <name type="scientific">Picrophilus torridus (strain ATCC 700027 / DSM 9790 / JCM 10055 / NBRC 100828 / KAW 2/3)</name>
    <dbReference type="NCBI Taxonomy" id="1122961"/>
    <lineage>
        <taxon>Archaea</taxon>
        <taxon>Methanobacteriati</taxon>
        <taxon>Thermoplasmatota</taxon>
        <taxon>Thermoplasmata</taxon>
        <taxon>Thermoplasmatales</taxon>
        <taxon>Picrophilaceae</taxon>
        <taxon>Picrophilus</taxon>
    </lineage>
</organism>
<feature type="transmembrane region" description="Helical" evidence="1">
    <location>
        <begin position="20"/>
        <end position="37"/>
    </location>
</feature>
<keyword evidence="1" id="KW-1133">Transmembrane helix</keyword>
<dbReference type="PaxDb" id="263820-PTO0291"/>
<dbReference type="HOGENOM" id="CLU_465120_0_0_2"/>
<sequence>MNRRNYIRQFHFSRFSISIYEYYIIIIASAIILFAILEYLYNLGILSLMILILLIRRSGAGMVSQYSLWKNMKKKRLLPRSLDVINYIENKTNGNVLICGTSGQGKSKLMRYLLYSSDDLKYIFSYKSNDEYLKMGYKIINIKNNLINPFNDVDSFVSSFLITFSMDNLGITAQYIPSLLMEIAKLSGDWISFSNEIESRLKRSRDSIQRSALLFIKESIKSLYNGNYKGFELKDESMVFDFSSLNLNAQIFYTELLLRMIWNDLSNNRKKCIICIDEAHRMLKSFGRYHSIYVEIAREIRAFGKLWTSTQNYSDLDDSIRNQFATQFIFNTVNENDLRALEKIDEKLRYAAYTMPRHVFTDARYEWIYKTVPEFTLYWFPVNYNNLNDDKSDNKINIIRSLKEKPGTIDDIRNSMASDIIELKNDNIIRSIDMDGEIYFLNRKGISDLHRYMQDIVIKMLLNKGYSVSEARPGEDKPDIMTETFNIEIETGFKHDKSDLIRRIKNSNKKTYVIVPNNDVKSRYNDMYVFTIKEFKDLLNKIKN</sequence>
<dbReference type="PANTHER" id="PTHR42957:SF1">
    <property type="entry name" value="HELICASE MJ1565-RELATED"/>
    <property type="match status" value="1"/>
</dbReference>
<dbReference type="eggNOG" id="arCOG05334">
    <property type="taxonomic scope" value="Archaea"/>
</dbReference>
<dbReference type="Proteomes" id="UP000000438">
    <property type="component" value="Chromosome"/>
</dbReference>
<evidence type="ECO:0000313" key="2">
    <source>
        <dbReference type="EMBL" id="AAT42876.1"/>
    </source>
</evidence>
<reference evidence="2 3" key="1">
    <citation type="journal article" date="2004" name="Proc. Natl. Acad. Sci. U.S.A.">
        <title>Genome sequence of Picrophilus torridus and its implications for life around pH 0.</title>
        <authorList>
            <person name="Futterer O."/>
            <person name="Angelov A."/>
            <person name="Liesegang H."/>
            <person name="Gottschalk G."/>
            <person name="Schleper C."/>
            <person name="Schepers B."/>
            <person name="Dock C."/>
            <person name="Antranikian G."/>
            <person name="Liebl W."/>
        </authorList>
    </citation>
    <scope>NUCLEOTIDE SEQUENCE [LARGE SCALE GENOMIC DNA]</scope>
    <source>
        <strain evidence="3">ATCC 700027 / DSM 9790 / JCM 10055 / NBRC 100828</strain>
    </source>
</reference>
<evidence type="ECO:0000256" key="1">
    <source>
        <dbReference type="SAM" id="Phobius"/>
    </source>
</evidence>
<name>Q6L2C6_PICTO</name>
<gene>
    <name evidence="2" type="ordered locus">PTO0291</name>
</gene>
<dbReference type="PANTHER" id="PTHR42957">
    <property type="entry name" value="HELICASE MJ1565-RELATED"/>
    <property type="match status" value="1"/>
</dbReference>
<dbReference type="OrthoDB" id="55786at2157"/>
<protein>
    <submittedName>
        <fullName evidence="2">Hypothetical exported protein</fullName>
    </submittedName>
</protein>
<dbReference type="SUPFAM" id="SSF52540">
    <property type="entry name" value="P-loop containing nucleoside triphosphate hydrolases"/>
    <property type="match status" value="1"/>
</dbReference>
<dbReference type="InterPro" id="IPR027417">
    <property type="entry name" value="P-loop_NTPase"/>
</dbReference>
<dbReference type="Gene3D" id="3.40.50.300">
    <property type="entry name" value="P-loop containing nucleotide triphosphate hydrolases"/>
    <property type="match status" value="1"/>
</dbReference>
<dbReference type="RefSeq" id="WP_011177092.1">
    <property type="nucleotide sequence ID" value="NC_005877.1"/>
</dbReference>
<dbReference type="AlphaFoldDB" id="Q6L2C6"/>
<dbReference type="InterPro" id="IPR008571">
    <property type="entry name" value="HerA-like"/>
</dbReference>
<keyword evidence="1" id="KW-0472">Membrane</keyword>
<proteinExistence type="predicted"/>
<dbReference type="InParanoid" id="Q6L2C6"/>
<keyword evidence="1" id="KW-0812">Transmembrane</keyword>
<dbReference type="KEGG" id="pto:PTO0291"/>
<accession>Q6L2C6</accession>